<dbReference type="EMBL" id="MNBE01000665">
    <property type="protein sequence ID" value="OKO98826.1"/>
    <property type="molecule type" value="Genomic_DNA"/>
</dbReference>
<evidence type="ECO:0000313" key="2">
    <source>
        <dbReference type="Proteomes" id="UP000186955"/>
    </source>
</evidence>
<keyword evidence="2" id="KW-1185">Reference proteome</keyword>
<evidence type="ECO:0000313" key="1">
    <source>
        <dbReference type="EMBL" id="OKO98826.1"/>
    </source>
</evidence>
<comment type="caution">
    <text evidence="1">The sequence shown here is derived from an EMBL/GenBank/DDBJ whole genome shotgun (WGS) entry which is preliminary data.</text>
</comment>
<proteinExistence type="predicted"/>
<sequence length="69" mass="7784">MNQLVKALENVSFGAKKTQRMAWAIRDVLQALMERAHSAGTGLPWQRIAVAFTVHSSRPTFFDGEFSEF</sequence>
<accession>A0A1Q5TF05</accession>
<dbReference type="AlphaFoldDB" id="A0A1Q5TF05"/>
<organism evidence="1 2">
    <name type="scientific">Penicillium subrubescens</name>
    <dbReference type="NCBI Taxonomy" id="1316194"/>
    <lineage>
        <taxon>Eukaryota</taxon>
        <taxon>Fungi</taxon>
        <taxon>Dikarya</taxon>
        <taxon>Ascomycota</taxon>
        <taxon>Pezizomycotina</taxon>
        <taxon>Eurotiomycetes</taxon>
        <taxon>Eurotiomycetidae</taxon>
        <taxon>Eurotiales</taxon>
        <taxon>Aspergillaceae</taxon>
        <taxon>Penicillium</taxon>
    </lineage>
</organism>
<name>A0A1Q5TF05_9EURO</name>
<reference evidence="1 2" key="1">
    <citation type="submission" date="2016-10" db="EMBL/GenBank/DDBJ databases">
        <title>Genome sequence of the ascomycete fungus Penicillium subrubescens.</title>
        <authorList>
            <person name="De Vries R.P."/>
            <person name="Peng M."/>
            <person name="Dilokpimol A."/>
            <person name="Hilden K."/>
            <person name="Makela M.R."/>
            <person name="Grigoriev I."/>
            <person name="Riley R."/>
            <person name="Granchi Z."/>
        </authorList>
    </citation>
    <scope>NUCLEOTIDE SEQUENCE [LARGE SCALE GENOMIC DNA]</scope>
    <source>
        <strain evidence="1 2">CBS 132785</strain>
    </source>
</reference>
<protein>
    <submittedName>
        <fullName evidence="1">Uncharacterized protein</fullName>
    </submittedName>
</protein>
<dbReference type="Proteomes" id="UP000186955">
    <property type="component" value="Unassembled WGS sequence"/>
</dbReference>
<gene>
    <name evidence="1" type="ORF">PENSUB_8743</name>
</gene>